<dbReference type="PANTHER" id="PTHR45691">
    <property type="entry name" value="PROTEIN DIAPHANOUS"/>
    <property type="match status" value="1"/>
</dbReference>
<evidence type="ECO:0000313" key="3">
    <source>
        <dbReference type="Proteomes" id="UP001219518"/>
    </source>
</evidence>
<dbReference type="GO" id="GO:0030041">
    <property type="term" value="P:actin filament polymerization"/>
    <property type="evidence" value="ECO:0007669"/>
    <property type="project" value="TreeGrafter"/>
</dbReference>
<feature type="compositionally biased region" description="Basic and acidic residues" evidence="1">
    <location>
        <begin position="289"/>
        <end position="299"/>
    </location>
</feature>
<reference evidence="2" key="2">
    <citation type="journal article" date="2023" name="BMC Genomics">
        <title>Pest status, molecular evolution, and epigenetic factors derived from the genome assembly of Frankliniella fusca, a thysanopteran phytovirus vector.</title>
        <authorList>
            <person name="Catto M.A."/>
            <person name="Labadie P.E."/>
            <person name="Jacobson A.L."/>
            <person name="Kennedy G.G."/>
            <person name="Srinivasan R."/>
            <person name="Hunt B.G."/>
        </authorList>
    </citation>
    <scope>NUCLEOTIDE SEQUENCE</scope>
    <source>
        <strain evidence="2">PL_HMW_Pooled</strain>
    </source>
</reference>
<feature type="compositionally biased region" description="Polar residues" evidence="1">
    <location>
        <begin position="414"/>
        <end position="428"/>
    </location>
</feature>
<dbReference type="EMBL" id="JAHWGI010000014">
    <property type="protein sequence ID" value="KAK3907725.1"/>
    <property type="molecule type" value="Genomic_DNA"/>
</dbReference>
<feature type="compositionally biased region" description="Low complexity" evidence="1">
    <location>
        <begin position="327"/>
        <end position="343"/>
    </location>
</feature>
<feature type="compositionally biased region" description="Pro residues" evidence="1">
    <location>
        <begin position="471"/>
        <end position="484"/>
    </location>
</feature>
<feature type="compositionally biased region" description="Basic and acidic residues" evidence="1">
    <location>
        <begin position="36"/>
        <end position="49"/>
    </location>
</feature>
<feature type="compositionally biased region" description="Low complexity" evidence="1">
    <location>
        <begin position="15"/>
        <end position="31"/>
    </location>
</feature>
<accession>A0AAE1GTT2</accession>
<feature type="compositionally biased region" description="Basic residues" evidence="1">
    <location>
        <begin position="431"/>
        <end position="440"/>
    </location>
</feature>
<feature type="compositionally biased region" description="Low complexity" evidence="1">
    <location>
        <begin position="95"/>
        <end position="124"/>
    </location>
</feature>
<reference evidence="2" key="1">
    <citation type="submission" date="2021-07" db="EMBL/GenBank/DDBJ databases">
        <authorList>
            <person name="Catto M.A."/>
            <person name="Jacobson A."/>
            <person name="Kennedy G."/>
            <person name="Labadie P."/>
            <person name="Hunt B.G."/>
            <person name="Srinivasan R."/>
        </authorList>
    </citation>
    <scope>NUCLEOTIDE SEQUENCE</scope>
    <source>
        <strain evidence="2">PL_HMW_Pooled</strain>
        <tissue evidence="2">Head</tissue>
    </source>
</reference>
<dbReference type="PANTHER" id="PTHR45691:SF6">
    <property type="entry name" value="PROTEIN DIAPHANOUS"/>
    <property type="match status" value="1"/>
</dbReference>
<organism evidence="2 3">
    <name type="scientific">Frankliniella fusca</name>
    <dbReference type="NCBI Taxonomy" id="407009"/>
    <lineage>
        <taxon>Eukaryota</taxon>
        <taxon>Metazoa</taxon>
        <taxon>Ecdysozoa</taxon>
        <taxon>Arthropoda</taxon>
        <taxon>Hexapoda</taxon>
        <taxon>Insecta</taxon>
        <taxon>Pterygota</taxon>
        <taxon>Neoptera</taxon>
        <taxon>Paraneoptera</taxon>
        <taxon>Thysanoptera</taxon>
        <taxon>Terebrantia</taxon>
        <taxon>Thripoidea</taxon>
        <taxon>Thripidae</taxon>
        <taxon>Frankliniella</taxon>
    </lineage>
</organism>
<evidence type="ECO:0000313" key="2">
    <source>
        <dbReference type="EMBL" id="KAK3907725.1"/>
    </source>
</evidence>
<feature type="compositionally biased region" description="Pro residues" evidence="1">
    <location>
        <begin position="771"/>
        <end position="792"/>
    </location>
</feature>
<dbReference type="AlphaFoldDB" id="A0AAE1GTT2"/>
<feature type="region of interest" description="Disordered" evidence="1">
    <location>
        <begin position="745"/>
        <end position="824"/>
    </location>
</feature>
<feature type="region of interest" description="Disordered" evidence="1">
    <location>
        <begin position="94"/>
        <end position="124"/>
    </location>
</feature>
<feature type="compositionally biased region" description="Pro residues" evidence="1">
    <location>
        <begin position="861"/>
        <end position="879"/>
    </location>
</feature>
<dbReference type="InterPro" id="IPR051412">
    <property type="entry name" value="Formin_Homology_Diaphanous_sf"/>
</dbReference>
<keyword evidence="3" id="KW-1185">Reference proteome</keyword>
<proteinExistence type="predicted"/>
<evidence type="ECO:0000256" key="1">
    <source>
        <dbReference type="SAM" id="MobiDB-lite"/>
    </source>
</evidence>
<dbReference type="GO" id="GO:0005884">
    <property type="term" value="C:actin filament"/>
    <property type="evidence" value="ECO:0007669"/>
    <property type="project" value="TreeGrafter"/>
</dbReference>
<feature type="region of interest" description="Disordered" evidence="1">
    <location>
        <begin position="289"/>
        <end position="487"/>
    </location>
</feature>
<protein>
    <submittedName>
        <fullName evidence="2">Uncharacterized protein</fullName>
    </submittedName>
</protein>
<sequence>MGGLSAGSPGPGPGRFPRGAGGARRAATASDSDPDQPDKLLFTREEVAARRARALASSSPTSTDSSLTFELSETPLPSSEERFILAEYAFSPGPSLGSSVGTSTTSSWTLTSSAGSGLSSAASRRTLRRACSEGDLPRRRSRGSLWDGGFFRPARKPSGAHQEVREAELTLSHSISLTSFSPKSQAAQKPAVSPVPLSPPPLPLDRGDVPVDVAPACSGTAPGRAAILLGLEAETKALMQAAMLGAVPLALPPRPRGPSRITSESSTQTNLGQSILQLDELFREHGIHERTLSRTRQEEDSLSQRPLLGREALASGDNASFRDVVERTSTTTTRVASNSSRVSGRPDEVPCPCRASWSTRSGETACPAGPASEDDDDPVGLEDVPLPAAPPPRRPRRRVRGASRTWARAGRRQPPSSSDSEAPYQSATAWRRLRRSRRKSPSTSSDGVGDWLSPRACHDGDDDTSSMSLEPPLPSPPSTTPPPSDASLEDAVVARPMVPEDAVVVRPMAPEDAVVARPTAPEDAVVARSTAPADREGVWEVSLAVSKSTVTVAMVRAEAERSVVYRFSLAWLLSELSACLLHAHAKTALPVVAARCAPAPAPAPTPGDVTRTFLQHDDVAGPPTPLRRPPKPQSMFTMPTMTTPDLMRPWHGDGAGAKEAATTPAAARPIGRGARGVAASKWTRKCRRRTTRALRELFSDGSLVSVLHRVRTAPGLPAPARGPAVHRAEDCDVVHSAPVLGASSVSPARALQRPNPFWSSTQLTLDRRKSPPPSEPPPPPPPPPPQPKPPSGPNRSPRRRGRKRSLSLGAVPQPKIPGSCPSQRVHAVHVEPVAVRRTAAAPSVSMASSSSDQCPNCDCWRPPPPPRPPPSPDTPPSPTPASSDNSDECPFCDCSAPPPPPAVRASEPAVRRWLPPGVPFTHGLGPTVSLGLTRGPAGQVLEQDLVEEVRHGLQLALQLAVEAALDGPARLVLAHARQQRDVGEVALLERLGGLLRQEARQEAGVLLALHDGGRRQQPAQAAHEALGCQAERLRKERQL</sequence>
<feature type="compositionally biased region" description="Basic residues" evidence="1">
    <location>
        <begin position="796"/>
        <end position="805"/>
    </location>
</feature>
<feature type="region of interest" description="Disordered" evidence="1">
    <location>
        <begin position="841"/>
        <end position="894"/>
    </location>
</feature>
<name>A0AAE1GTT2_9NEOP</name>
<feature type="compositionally biased region" description="Low complexity" evidence="1">
    <location>
        <begin position="54"/>
        <end position="75"/>
    </location>
</feature>
<feature type="compositionally biased region" description="Low complexity" evidence="1">
    <location>
        <begin position="841"/>
        <end position="851"/>
    </location>
</feature>
<dbReference type="Proteomes" id="UP001219518">
    <property type="component" value="Unassembled WGS sequence"/>
</dbReference>
<feature type="region of interest" description="Disordered" evidence="1">
    <location>
        <begin position="1"/>
        <end position="75"/>
    </location>
</feature>
<gene>
    <name evidence="2" type="ORF">KUF71_018361</name>
</gene>
<comment type="caution">
    <text evidence="2">The sequence shown here is derived from an EMBL/GenBank/DDBJ whole genome shotgun (WGS) entry which is preliminary data.</text>
</comment>